<dbReference type="PANTHER" id="PTHR24092:SF150">
    <property type="entry name" value="PHOSPHOLIPID-TRANSPORTING ATPASE"/>
    <property type="match status" value="1"/>
</dbReference>
<sequence length="101" mass="11537">MNDLWGEYKILNLLEFNSKRKRMSVIVKDDVGQILLFCKGADSLEETTKQLNEFGETGLFPALYQQGPKNLFFDWTRILGWMANGILSSLLISRSGPYMGK</sequence>
<dbReference type="Proteomes" id="UP000036987">
    <property type="component" value="Unassembled WGS sequence"/>
</dbReference>
<dbReference type="AlphaFoldDB" id="A0A0K9P2V1"/>
<evidence type="ECO:0000313" key="2">
    <source>
        <dbReference type="Proteomes" id="UP000036987"/>
    </source>
</evidence>
<comment type="caution">
    <text evidence="1">The sequence shown here is derived from an EMBL/GenBank/DDBJ whole genome shotgun (WGS) entry which is preliminary data.</text>
</comment>
<organism evidence="1 2">
    <name type="scientific">Zostera marina</name>
    <name type="common">Eelgrass</name>
    <dbReference type="NCBI Taxonomy" id="29655"/>
    <lineage>
        <taxon>Eukaryota</taxon>
        <taxon>Viridiplantae</taxon>
        <taxon>Streptophyta</taxon>
        <taxon>Embryophyta</taxon>
        <taxon>Tracheophyta</taxon>
        <taxon>Spermatophyta</taxon>
        <taxon>Magnoliopsida</taxon>
        <taxon>Liliopsida</taxon>
        <taxon>Zosteraceae</taxon>
        <taxon>Zostera</taxon>
    </lineage>
</organism>
<dbReference type="SUPFAM" id="SSF81660">
    <property type="entry name" value="Metal cation-transporting ATPase, ATP-binding domain N"/>
    <property type="match status" value="1"/>
</dbReference>
<dbReference type="InterPro" id="IPR023299">
    <property type="entry name" value="ATPase_P-typ_cyto_dom_N"/>
</dbReference>
<dbReference type="OrthoDB" id="1656307at2759"/>
<keyword evidence="2" id="KW-1185">Reference proteome</keyword>
<dbReference type="EMBL" id="LFYR01001237">
    <property type="protein sequence ID" value="KMZ63376.1"/>
    <property type="molecule type" value="Genomic_DNA"/>
</dbReference>
<evidence type="ECO:0000313" key="1">
    <source>
        <dbReference type="EMBL" id="KMZ63376.1"/>
    </source>
</evidence>
<dbReference type="Gene3D" id="3.40.1110.10">
    <property type="entry name" value="Calcium-transporting ATPase, cytoplasmic domain N"/>
    <property type="match status" value="1"/>
</dbReference>
<proteinExistence type="predicted"/>
<accession>A0A0K9P2V1</accession>
<dbReference type="Pfam" id="PF13246">
    <property type="entry name" value="Cation_ATPase"/>
    <property type="match status" value="1"/>
</dbReference>
<protein>
    <submittedName>
        <fullName evidence="1">Uncharacterized protein</fullName>
    </submittedName>
</protein>
<reference evidence="2" key="1">
    <citation type="journal article" date="2016" name="Nature">
        <title>The genome of the seagrass Zostera marina reveals angiosperm adaptation to the sea.</title>
        <authorList>
            <person name="Olsen J.L."/>
            <person name="Rouze P."/>
            <person name="Verhelst B."/>
            <person name="Lin Y.-C."/>
            <person name="Bayer T."/>
            <person name="Collen J."/>
            <person name="Dattolo E."/>
            <person name="De Paoli E."/>
            <person name="Dittami S."/>
            <person name="Maumus F."/>
            <person name="Michel G."/>
            <person name="Kersting A."/>
            <person name="Lauritano C."/>
            <person name="Lohaus R."/>
            <person name="Toepel M."/>
            <person name="Tonon T."/>
            <person name="Vanneste K."/>
            <person name="Amirebrahimi M."/>
            <person name="Brakel J."/>
            <person name="Bostroem C."/>
            <person name="Chovatia M."/>
            <person name="Grimwood J."/>
            <person name="Jenkins J.W."/>
            <person name="Jueterbock A."/>
            <person name="Mraz A."/>
            <person name="Stam W.T."/>
            <person name="Tice H."/>
            <person name="Bornberg-Bauer E."/>
            <person name="Green P.J."/>
            <person name="Pearson G.A."/>
            <person name="Procaccini G."/>
            <person name="Duarte C.M."/>
            <person name="Schmutz J."/>
            <person name="Reusch T.B.H."/>
            <person name="Van de Peer Y."/>
        </authorList>
    </citation>
    <scope>NUCLEOTIDE SEQUENCE [LARGE SCALE GENOMIC DNA]</scope>
    <source>
        <strain evidence="2">cv. Finnish</strain>
    </source>
</reference>
<name>A0A0K9P2V1_ZOSMR</name>
<dbReference type="PANTHER" id="PTHR24092">
    <property type="entry name" value="PROBABLE PHOSPHOLIPID-TRANSPORTING ATPASE"/>
    <property type="match status" value="1"/>
</dbReference>
<gene>
    <name evidence="1" type="ORF">ZOSMA_40G00040</name>
</gene>
<dbReference type="STRING" id="29655.A0A0K9P2V1"/>
<dbReference type="GO" id="GO:0000166">
    <property type="term" value="F:nucleotide binding"/>
    <property type="evidence" value="ECO:0007669"/>
    <property type="project" value="InterPro"/>
</dbReference>